<organism evidence="1 2">
    <name type="scientific">Bauhinia variegata</name>
    <name type="common">Purple orchid tree</name>
    <name type="synonym">Phanera variegata</name>
    <dbReference type="NCBI Taxonomy" id="167791"/>
    <lineage>
        <taxon>Eukaryota</taxon>
        <taxon>Viridiplantae</taxon>
        <taxon>Streptophyta</taxon>
        <taxon>Embryophyta</taxon>
        <taxon>Tracheophyta</taxon>
        <taxon>Spermatophyta</taxon>
        <taxon>Magnoliopsida</taxon>
        <taxon>eudicotyledons</taxon>
        <taxon>Gunneridae</taxon>
        <taxon>Pentapetalae</taxon>
        <taxon>rosids</taxon>
        <taxon>fabids</taxon>
        <taxon>Fabales</taxon>
        <taxon>Fabaceae</taxon>
        <taxon>Cercidoideae</taxon>
        <taxon>Cercideae</taxon>
        <taxon>Bauhiniinae</taxon>
        <taxon>Bauhinia</taxon>
    </lineage>
</organism>
<name>A0ACB9Q4Z7_BAUVA</name>
<keyword evidence="2" id="KW-1185">Reference proteome</keyword>
<proteinExistence type="predicted"/>
<evidence type="ECO:0000313" key="2">
    <source>
        <dbReference type="Proteomes" id="UP000828941"/>
    </source>
</evidence>
<dbReference type="EMBL" id="CM039427">
    <property type="protein sequence ID" value="KAI4355886.1"/>
    <property type="molecule type" value="Genomic_DNA"/>
</dbReference>
<sequence>MLDLSHNAFSGGIPSGLGNCSNLEQFAAVQSNLSGSIPSSLGLLRNLSILRLPENLLSVKIPPEIGNCKSLKELHLYSNRLEGEIPRELGKLSELQDLELFSNYLVGEIPLSIWKIQSLKQILVYNNNLSGELPVEMTELKHLKNITLYNNRFSGVIPQSLGINSSLEILDFTNNTFTGNLPPNLCFGKKLRILNMGFNQFQGSIPSDVGRCTTLTRLILKENNFTGPLPDFERNPNLLFVNISNNNISGTLPSSLGNLTNATTIILSMNKFSGLIPPELGSLVNIRTLILAHNNLEGPLPPQLSNCSRMDSFDVGFNFLNGSLPSSLGRWIGLTTLILRENHFTGGIPAFLSEFKKLSELQLGGNMFGGEIPKSIGALQYLQYGLNLSAIGLTGEIPSVIGNLEKLERLDLSHNNLTGSIEVLDKLSSLGEANISYNSFVGPVPVSLMKKLNSSSFLGNPGLCFSCSSPGGLSCMKDNYLKSCDFKPTNHKGLRRVQIVLIALGSSIFAVFLLLAVVVVVVRGRRSKQEVEIPGKEGSSSLLSKVMEATSNLNERYIIGRGAHGVVYKAALGADRVYAAKKFVFAGNRGNSSSMVREIQTIGKIRHRNLVKLEDFWLRKDYGLILYSYMPNGSLEYVLHEKNPAPTLEWSVRFKITVGIAHALAYLHHDCDPPIAHRDVKPKNILLDSDMEPHISDFGIAKLLDHSCTSTMSTAVPGTIGYIAPENAYTTAKSKESDVYSYGVVVLEIISRKKAVDPSFVEGTDIVGWVRAVWDETGEINRIVDSGLAEELLDSNLMEQAEKVLLVALRCTDKDPHIRPTMRDVVKQLLDADSGATSRKSYG</sequence>
<gene>
    <name evidence="1" type="ORF">L6164_004615</name>
</gene>
<comment type="caution">
    <text evidence="1">The sequence shown here is derived from an EMBL/GenBank/DDBJ whole genome shotgun (WGS) entry which is preliminary data.</text>
</comment>
<evidence type="ECO:0000313" key="1">
    <source>
        <dbReference type="EMBL" id="KAI4355886.1"/>
    </source>
</evidence>
<dbReference type="Proteomes" id="UP000828941">
    <property type="component" value="Chromosome 2"/>
</dbReference>
<reference evidence="1 2" key="1">
    <citation type="journal article" date="2022" name="DNA Res.">
        <title>Chromosomal-level genome assembly of the orchid tree Bauhinia variegata (Leguminosae; Cercidoideae) supports the allotetraploid origin hypothesis of Bauhinia.</title>
        <authorList>
            <person name="Zhong Y."/>
            <person name="Chen Y."/>
            <person name="Zheng D."/>
            <person name="Pang J."/>
            <person name="Liu Y."/>
            <person name="Luo S."/>
            <person name="Meng S."/>
            <person name="Qian L."/>
            <person name="Wei D."/>
            <person name="Dai S."/>
            <person name="Zhou R."/>
        </authorList>
    </citation>
    <scope>NUCLEOTIDE SEQUENCE [LARGE SCALE GENOMIC DNA]</scope>
    <source>
        <strain evidence="1">BV-YZ2020</strain>
    </source>
</reference>
<accession>A0ACB9Q4Z7</accession>
<protein>
    <submittedName>
        <fullName evidence="1">Uncharacterized protein</fullName>
    </submittedName>
</protein>